<proteinExistence type="predicted"/>
<protein>
    <submittedName>
        <fullName evidence="1">Uncharacterized protein</fullName>
    </submittedName>
</protein>
<name>A0A2W5N5X6_9BACT</name>
<evidence type="ECO:0000313" key="2">
    <source>
        <dbReference type="Proteomes" id="UP000249417"/>
    </source>
</evidence>
<organism evidence="1 2">
    <name type="scientific">Micavibrio aeruginosavorus</name>
    <dbReference type="NCBI Taxonomy" id="349221"/>
    <lineage>
        <taxon>Bacteria</taxon>
        <taxon>Pseudomonadati</taxon>
        <taxon>Bdellovibrionota</taxon>
        <taxon>Bdellovibrionia</taxon>
        <taxon>Bdellovibrionales</taxon>
        <taxon>Pseudobdellovibrionaceae</taxon>
        <taxon>Micavibrio</taxon>
    </lineage>
</organism>
<comment type="caution">
    <text evidence="1">The sequence shown here is derived from an EMBL/GenBank/DDBJ whole genome shotgun (WGS) entry which is preliminary data.</text>
</comment>
<dbReference type="Proteomes" id="UP000249417">
    <property type="component" value="Unassembled WGS sequence"/>
</dbReference>
<evidence type="ECO:0000313" key="1">
    <source>
        <dbReference type="EMBL" id="PZQ46155.1"/>
    </source>
</evidence>
<sequence>MTQPDPHAADKAEALQALKGLQLTDRLLNDLGSIVKDSLAHEKIIDAMIPLSKMALSAETPQPCEGVDRVTADDFWPINSTEKGSEPITRPRIDWWWLCKKIEFQRRELKQLNEWLSVYRKKAETPTPQLPQSEAVEAFEWLCVNFIHPHDRPIIADGYVGIVRAALTRQQAKEGV</sequence>
<reference evidence="1 2" key="1">
    <citation type="submission" date="2017-08" db="EMBL/GenBank/DDBJ databases">
        <title>Infants hospitalized years apart are colonized by the same room-sourced microbial strains.</title>
        <authorList>
            <person name="Brooks B."/>
            <person name="Olm M.R."/>
            <person name="Firek B.A."/>
            <person name="Baker R."/>
            <person name="Thomas B.C."/>
            <person name="Morowitz M.J."/>
            <person name="Banfield J.F."/>
        </authorList>
    </citation>
    <scope>NUCLEOTIDE SEQUENCE [LARGE SCALE GENOMIC DNA]</scope>
    <source>
        <strain evidence="1">S2_005_002_R2_29</strain>
    </source>
</reference>
<accession>A0A2W5N5X6</accession>
<gene>
    <name evidence="1" type="ORF">DI551_05610</name>
</gene>
<dbReference type="EMBL" id="QFQB01000031">
    <property type="protein sequence ID" value="PZQ46155.1"/>
    <property type="molecule type" value="Genomic_DNA"/>
</dbReference>
<dbReference type="AlphaFoldDB" id="A0A2W5N5X6"/>